<evidence type="ECO:0000256" key="1">
    <source>
        <dbReference type="SAM" id="Phobius"/>
    </source>
</evidence>
<keyword evidence="1" id="KW-0812">Transmembrane</keyword>
<name>A0A6J5TAG5_9CAUD</name>
<accession>A0A6J5TAG5</accession>
<dbReference type="EMBL" id="LR797824">
    <property type="protein sequence ID" value="CAB4241601.1"/>
    <property type="molecule type" value="Genomic_DNA"/>
</dbReference>
<protein>
    <recommendedName>
        <fullName evidence="3">DUF1003 domain-containing protein</fullName>
    </recommendedName>
</protein>
<sequence length="108" mass="12880">MFEKHVSIYMRKNKKTWLDTFPIAVVKWIGSWNSLIVHTIMFTVNFSLYFFGVPFDTVLLILTTVVSIEAIYLAIFMQISINQQTDKLDEVERLELSHAKNKKFWQFW</sequence>
<feature type="transmembrane region" description="Helical" evidence="1">
    <location>
        <begin position="57"/>
        <end position="77"/>
    </location>
</feature>
<feature type="transmembrane region" description="Helical" evidence="1">
    <location>
        <begin position="21"/>
        <end position="51"/>
    </location>
</feature>
<organism evidence="2">
    <name type="scientific">uncultured Caudovirales phage</name>
    <dbReference type="NCBI Taxonomy" id="2100421"/>
    <lineage>
        <taxon>Viruses</taxon>
        <taxon>Duplodnaviria</taxon>
        <taxon>Heunggongvirae</taxon>
        <taxon>Uroviricota</taxon>
        <taxon>Caudoviricetes</taxon>
        <taxon>Peduoviridae</taxon>
        <taxon>Maltschvirus</taxon>
        <taxon>Maltschvirus maltsch</taxon>
    </lineage>
</organism>
<keyword evidence="1" id="KW-0472">Membrane</keyword>
<gene>
    <name evidence="2" type="ORF">UFOVP71_139</name>
</gene>
<evidence type="ECO:0008006" key="3">
    <source>
        <dbReference type="Google" id="ProtNLM"/>
    </source>
</evidence>
<proteinExistence type="predicted"/>
<keyword evidence="1" id="KW-1133">Transmembrane helix</keyword>
<evidence type="ECO:0000313" key="2">
    <source>
        <dbReference type="EMBL" id="CAB4241601.1"/>
    </source>
</evidence>
<reference evidence="2" key="1">
    <citation type="submission" date="2020-05" db="EMBL/GenBank/DDBJ databases">
        <authorList>
            <person name="Chiriac C."/>
            <person name="Salcher M."/>
            <person name="Ghai R."/>
            <person name="Kavagutti S V."/>
        </authorList>
    </citation>
    <scope>NUCLEOTIDE SEQUENCE</scope>
</reference>